<protein>
    <submittedName>
        <fullName evidence="1">AlNc14C19G1948 protein</fullName>
    </submittedName>
</protein>
<reference evidence="1" key="1">
    <citation type="journal article" date="2011" name="PLoS Biol.">
        <title>Gene gain and loss during evolution of obligate parasitism in the white rust pathogen of Arabidopsis thaliana.</title>
        <authorList>
            <person name="Kemen E."/>
            <person name="Gardiner A."/>
            <person name="Schultz-Larsen T."/>
            <person name="Kemen A.C."/>
            <person name="Balmuth A.L."/>
            <person name="Robert-Seilaniantz A."/>
            <person name="Bailey K."/>
            <person name="Holub E."/>
            <person name="Studholme D.J."/>
            <person name="Maclean D."/>
            <person name="Jones J.D."/>
        </authorList>
    </citation>
    <scope>NUCLEOTIDE SEQUENCE</scope>
</reference>
<dbReference type="AlphaFoldDB" id="F0W4X7"/>
<reference evidence="1" key="2">
    <citation type="submission" date="2011-02" db="EMBL/GenBank/DDBJ databases">
        <authorList>
            <person name="MacLean D."/>
        </authorList>
    </citation>
    <scope>NUCLEOTIDE SEQUENCE</scope>
</reference>
<accession>F0W4X7</accession>
<dbReference type="EMBL" id="FR824064">
    <property type="protein sequence ID" value="CCA16167.1"/>
    <property type="molecule type" value="Genomic_DNA"/>
</dbReference>
<proteinExistence type="predicted"/>
<dbReference type="HOGENOM" id="CLU_1392404_0_0_1"/>
<name>F0W4X7_9STRA</name>
<evidence type="ECO:0000313" key="1">
    <source>
        <dbReference type="EMBL" id="CCA16167.1"/>
    </source>
</evidence>
<gene>
    <name evidence="1" type="primary">AlNc14C19G1948</name>
    <name evidence="1" type="ORF">ALNC14_023100</name>
</gene>
<organism evidence="1">
    <name type="scientific">Albugo laibachii Nc14</name>
    <dbReference type="NCBI Taxonomy" id="890382"/>
    <lineage>
        <taxon>Eukaryota</taxon>
        <taxon>Sar</taxon>
        <taxon>Stramenopiles</taxon>
        <taxon>Oomycota</taxon>
        <taxon>Peronosporomycetes</taxon>
        <taxon>Albuginales</taxon>
        <taxon>Albuginaceae</taxon>
        <taxon>Albugo</taxon>
    </lineage>
</organism>
<sequence length="196" mass="22419">MVGVDVIGCDESDQGWSCISHSVYGQHVHMGDIIIFRPSFLLTQTAHPPHCEGFYGPARSIYMLHYLLASPSPSTFWRIPLQVRCHCRRCQGFLEHAEALPINEKQTTFVLQTDEWRSSLPDIPRYFFFYACSGCTLITKFNARKCPLYRSLQVESHACFTHKHTPFPKEQGRSQPHRRLSASELPNLCTARECAS</sequence>